<evidence type="ECO:0000256" key="1">
    <source>
        <dbReference type="SAM" id="MobiDB-lite"/>
    </source>
</evidence>
<dbReference type="InterPro" id="IPR018306">
    <property type="entry name" value="Phage_T5_Orf172_DNA-bd"/>
</dbReference>
<sequence length="505" mass="56477">MSPSYPSPPSTPSPVRGEIDRHLEHQNQHSPTRAINYAALSPPTSPPITDSKNESAAAVAAVAVAAPMDPTDLKELLGLRNGKCGCPTKRKGNPPCTNPNPSNIENQIDSMTTLTQTSPELLDQLEKLAVLAFCNHHIKAEPRAARIKLWKKVFPIGDEKAVPIEPIGDQIISALDCFPYTARYTCVGTRLDRDSTTCGFSIGGKRVRKGKRTFSLIIRPENYLNDHNLTFLLDVLASNIFCYNHTEQIPDWVAKQKACITKIFRAYPVEDHQLSSAGNTGLSRKLEGSPEEFWDNADDTSAFITEIEEDRPSNASACFELVRDKMKEPLKKPELGNGYVYVYGVEGNEGFVKIGFTSDTIKGRLDGWKAQCDREPKLLYPLGSAEKIPHANRVEGLCLAELNYRHMTVICESCPKRHIEWVQVSAAEAIAVIQKWTKWIDTVPYKDSKKPLTTWELRRKITSWELRHEEEQRTDDMPKFMQEVAAASLLAEKQSSTEASEAVRE</sequence>
<dbReference type="PANTHER" id="PTHR28094:SF1">
    <property type="entry name" value="MEIOTICALLY UP-REGULATED GENE 113 PROTEIN"/>
    <property type="match status" value="1"/>
</dbReference>
<gene>
    <name evidence="3" type="ORF">IFR04_014862</name>
</gene>
<keyword evidence="4" id="KW-1185">Reference proteome</keyword>
<feature type="region of interest" description="Disordered" evidence="1">
    <location>
        <begin position="1"/>
        <end position="32"/>
    </location>
</feature>
<name>A0A8H7VZ35_9HELO</name>
<feature type="compositionally biased region" description="Basic and acidic residues" evidence="1">
    <location>
        <begin position="17"/>
        <end position="27"/>
    </location>
</feature>
<dbReference type="EMBL" id="JAFJYH010000418">
    <property type="protein sequence ID" value="KAG4412001.1"/>
    <property type="molecule type" value="Genomic_DNA"/>
</dbReference>
<evidence type="ECO:0000313" key="3">
    <source>
        <dbReference type="EMBL" id="KAG4412001.1"/>
    </source>
</evidence>
<organism evidence="3 4">
    <name type="scientific">Cadophora malorum</name>
    <dbReference type="NCBI Taxonomy" id="108018"/>
    <lineage>
        <taxon>Eukaryota</taxon>
        <taxon>Fungi</taxon>
        <taxon>Dikarya</taxon>
        <taxon>Ascomycota</taxon>
        <taxon>Pezizomycotina</taxon>
        <taxon>Leotiomycetes</taxon>
        <taxon>Helotiales</taxon>
        <taxon>Ploettnerulaceae</taxon>
        <taxon>Cadophora</taxon>
    </lineage>
</organism>
<dbReference type="Pfam" id="PF10544">
    <property type="entry name" value="T5orf172"/>
    <property type="match status" value="1"/>
</dbReference>
<evidence type="ECO:0000259" key="2">
    <source>
        <dbReference type="SMART" id="SM00974"/>
    </source>
</evidence>
<protein>
    <recommendedName>
        <fullName evidence="2">Bacteriophage T5 Orf172 DNA-binding domain-containing protein</fullName>
    </recommendedName>
</protein>
<feature type="domain" description="Bacteriophage T5 Orf172 DNA-binding" evidence="2">
    <location>
        <begin position="346"/>
        <end position="436"/>
    </location>
</feature>
<dbReference type="OrthoDB" id="3511049at2759"/>
<dbReference type="AlphaFoldDB" id="A0A8H7VZ35"/>
<dbReference type="InterPro" id="IPR053006">
    <property type="entry name" value="Meiosis_regulatory"/>
</dbReference>
<dbReference type="SMART" id="SM00974">
    <property type="entry name" value="T5orf172"/>
    <property type="match status" value="1"/>
</dbReference>
<proteinExistence type="predicted"/>
<evidence type="ECO:0000313" key="4">
    <source>
        <dbReference type="Proteomes" id="UP000664132"/>
    </source>
</evidence>
<feature type="compositionally biased region" description="Pro residues" evidence="1">
    <location>
        <begin position="1"/>
        <end position="12"/>
    </location>
</feature>
<accession>A0A8H7VZ35</accession>
<comment type="caution">
    <text evidence="3">The sequence shown here is derived from an EMBL/GenBank/DDBJ whole genome shotgun (WGS) entry which is preliminary data.</text>
</comment>
<dbReference type="PANTHER" id="PTHR28094">
    <property type="entry name" value="MEIOTICALLY UP-REGULATED GENE 113 PROTEIN"/>
    <property type="match status" value="1"/>
</dbReference>
<reference evidence="3" key="1">
    <citation type="submission" date="2021-02" db="EMBL/GenBank/DDBJ databases">
        <title>Genome sequence Cadophora malorum strain M34.</title>
        <authorList>
            <person name="Stefanovic E."/>
            <person name="Vu D."/>
            <person name="Scully C."/>
            <person name="Dijksterhuis J."/>
            <person name="Roader J."/>
            <person name="Houbraken J."/>
        </authorList>
    </citation>
    <scope>NUCLEOTIDE SEQUENCE</scope>
    <source>
        <strain evidence="3">M34</strain>
    </source>
</reference>
<dbReference type="Proteomes" id="UP000664132">
    <property type="component" value="Unassembled WGS sequence"/>
</dbReference>